<dbReference type="Proteomes" id="UP000286746">
    <property type="component" value="Unassembled WGS sequence"/>
</dbReference>
<reference evidence="1 2" key="1">
    <citation type="submission" date="2018-11" db="EMBL/GenBank/DDBJ databases">
        <title>Whole genome sequence of Streptomyces paromomycinus NBRC 15454(T).</title>
        <authorList>
            <person name="Komaki H."/>
            <person name="Tamura T."/>
        </authorList>
    </citation>
    <scope>NUCLEOTIDE SEQUENCE [LARGE SCALE GENOMIC DNA]</scope>
    <source>
        <strain evidence="1 2">NBRC 15454</strain>
    </source>
</reference>
<evidence type="ECO:0000313" key="2">
    <source>
        <dbReference type="Proteomes" id="UP000286746"/>
    </source>
</evidence>
<organism evidence="1 2">
    <name type="scientific">Streptomyces paromomycinus</name>
    <name type="common">Streptomyces rimosus subsp. paromomycinus</name>
    <dbReference type="NCBI Taxonomy" id="92743"/>
    <lineage>
        <taxon>Bacteria</taxon>
        <taxon>Bacillati</taxon>
        <taxon>Actinomycetota</taxon>
        <taxon>Actinomycetes</taxon>
        <taxon>Kitasatosporales</taxon>
        <taxon>Streptomycetaceae</taxon>
        <taxon>Streptomyces</taxon>
    </lineage>
</organism>
<dbReference type="AlphaFoldDB" id="A0A401VUG9"/>
<name>A0A401VUG9_STREY</name>
<dbReference type="EMBL" id="BHZD01000001">
    <property type="protein sequence ID" value="GCD40713.1"/>
    <property type="molecule type" value="Genomic_DNA"/>
</dbReference>
<dbReference type="RefSeq" id="WP_125051180.1">
    <property type="nucleotide sequence ID" value="NZ_BHZD01000001.1"/>
</dbReference>
<gene>
    <name evidence="1" type="ORF">GKJPGBOP_00366</name>
</gene>
<accession>A0A401VUG9</accession>
<comment type="caution">
    <text evidence="1">The sequence shown here is derived from an EMBL/GenBank/DDBJ whole genome shotgun (WGS) entry which is preliminary data.</text>
</comment>
<protein>
    <submittedName>
        <fullName evidence="1">Uncharacterized protein</fullName>
    </submittedName>
</protein>
<sequence>MVLYGAGLAWLADGVVFAEADGVAQHVEAVTPYGAYGRPAIDAADVTRTTDRHVALRVRLRYPVD</sequence>
<proteinExistence type="predicted"/>
<keyword evidence="2" id="KW-1185">Reference proteome</keyword>
<evidence type="ECO:0000313" key="1">
    <source>
        <dbReference type="EMBL" id="GCD40713.1"/>
    </source>
</evidence>